<sequence length="161" mass="18505">MITTTKFVCCFLMILLTLCVVALSVYLQGRDKEHVFVFPVCAACPEYWIEFSGKCYYFSENARNWTFSQAFCTSVEARLAQFETLKELDFLKRYAGPSDHWIGLSRESSIDNWEWTDGTDHNSWFIIKGAGECAYLNDKGVSSARSDTKKKWICNKLLGFP</sequence>
<proteinExistence type="predicted"/>
<reference evidence="2" key="1">
    <citation type="submission" date="2025-08" db="UniProtKB">
        <authorList>
            <consortium name="RefSeq"/>
        </authorList>
    </citation>
    <scope>IDENTIFICATION</scope>
</reference>
<dbReference type="Proteomes" id="UP000694863">
    <property type="component" value="Unplaced"/>
</dbReference>
<organism evidence="1 2">
    <name type="scientific">Echinops telfairi</name>
    <name type="common">Lesser hedgehog tenrec</name>
    <dbReference type="NCBI Taxonomy" id="9371"/>
    <lineage>
        <taxon>Eukaryota</taxon>
        <taxon>Metazoa</taxon>
        <taxon>Chordata</taxon>
        <taxon>Craniata</taxon>
        <taxon>Vertebrata</taxon>
        <taxon>Euteleostomi</taxon>
        <taxon>Mammalia</taxon>
        <taxon>Eutheria</taxon>
        <taxon>Afrotheria</taxon>
        <taxon>Tenrecidae</taxon>
        <taxon>Tenrecinae</taxon>
        <taxon>Echinops</taxon>
    </lineage>
</organism>
<evidence type="ECO:0000313" key="2">
    <source>
        <dbReference type="RefSeq" id="XP_045146436.1"/>
    </source>
</evidence>
<evidence type="ECO:0000313" key="1">
    <source>
        <dbReference type="Proteomes" id="UP000694863"/>
    </source>
</evidence>
<keyword evidence="1" id="KW-1185">Reference proteome</keyword>
<name>A0AC55D3W3_ECHTE</name>
<accession>A0AC55D3W3</accession>
<dbReference type="RefSeq" id="XP_045146436.1">
    <property type="nucleotide sequence ID" value="XM_045290501.1"/>
</dbReference>
<gene>
    <name evidence="2" type="primary">CLEC2D</name>
</gene>
<protein>
    <submittedName>
        <fullName evidence="2">C-type lectin domain family 2 member D</fullName>
    </submittedName>
</protein>